<dbReference type="PROSITE" id="PS00687">
    <property type="entry name" value="ALDEHYDE_DEHYDR_GLU"/>
    <property type="match status" value="1"/>
</dbReference>
<evidence type="ECO:0000313" key="6">
    <source>
        <dbReference type="EMBL" id="EDP44336.1"/>
    </source>
</evidence>
<dbReference type="InterPro" id="IPR029510">
    <property type="entry name" value="Ald_DH_CS_GLU"/>
</dbReference>
<protein>
    <recommendedName>
        <fullName evidence="5">Aldehyde dehydrogenase domain-containing protein</fullName>
    </recommendedName>
</protein>
<sequence length="511" mass="55480">MSETCTVVTPTGREITVPTGLLIDGGFRPAQANDKLDVYNPATGSVIASISGGDQADVDAAVRAARNAFDNAWGKHTTPDQRAALLNKWADLIEAHTDELAELESLNNGKPVWISKSMDIATSVKTLRYYAGLADKLNGRTIELAEGKRLAFTRLVPYGVCGQIIPWNYPIMMFAWKVAPALAAGNTIVMKPAEITPLTAQKLAELSIEAGFPSGVVNVVNGLGSKVGKAISEHKGINKVAFTGSTATGRTIASAASASNLKKVSLELGGKSPMIVFEDADLEQSAKWIAMGFLFNMGQNCTAGTRVFIHNSIKDKFLNLLLDTMKQHKVGDPFDPSTFQGPQVSESQYKRILSYIQSGKEQGAKVLYGGEPYKMEDEKFKNGYWIQPTLFGDCKKGMKIVDEEIFGPVACVFTFDTEEEAIEMANDTDYGLAAGVFSKDSDRCMRVVHALEAGTVWCNNQQILNPAVPFGGMKQSGIGRELGYEGIHEYVQTKAINWNYGEKLEWPPSGH</sequence>
<keyword evidence="2 4" id="KW-0560">Oxidoreductase</keyword>
<dbReference type="GO" id="GO:0004030">
    <property type="term" value="F:aldehyde dehydrogenase [NAD(P)+] activity"/>
    <property type="evidence" value="ECO:0007669"/>
    <property type="project" value="UniProtKB-ARBA"/>
</dbReference>
<dbReference type="AlphaFoldDB" id="A8PYW0"/>
<evidence type="ECO:0000313" key="7">
    <source>
        <dbReference type="Proteomes" id="UP000008837"/>
    </source>
</evidence>
<dbReference type="RefSeq" id="XP_001731550.1">
    <property type="nucleotide sequence ID" value="XM_001731498.1"/>
</dbReference>
<dbReference type="FunFam" id="3.40.605.10:FF:000007">
    <property type="entry name" value="NAD/NADP-dependent betaine aldehyde dehydrogenase"/>
    <property type="match status" value="1"/>
</dbReference>
<dbReference type="STRING" id="425265.A8PYW0"/>
<evidence type="ECO:0000259" key="5">
    <source>
        <dbReference type="Pfam" id="PF00171"/>
    </source>
</evidence>
<keyword evidence="7" id="KW-1185">Reference proteome</keyword>
<reference evidence="6 7" key="1">
    <citation type="journal article" date="2007" name="Proc. Natl. Acad. Sci. U.S.A.">
        <title>Dandruff-associated Malassezia genomes reveal convergent and divergent virulence traits shared with plant and human fungal pathogens.</title>
        <authorList>
            <person name="Xu J."/>
            <person name="Saunders C.W."/>
            <person name="Hu P."/>
            <person name="Grant R.A."/>
            <person name="Boekhout T."/>
            <person name="Kuramae E.E."/>
            <person name="Kronstad J.W."/>
            <person name="Deangelis Y.M."/>
            <person name="Reeder N.L."/>
            <person name="Johnstone K.R."/>
            <person name="Leland M."/>
            <person name="Fieno A.M."/>
            <person name="Begley W.M."/>
            <person name="Sun Y."/>
            <person name="Lacey M.P."/>
            <person name="Chaudhary T."/>
            <person name="Keough T."/>
            <person name="Chu L."/>
            <person name="Sears R."/>
            <person name="Yuan B."/>
            <person name="Dawson T.L.Jr."/>
        </authorList>
    </citation>
    <scope>NUCLEOTIDE SEQUENCE [LARGE SCALE GENOMIC DNA]</scope>
    <source>
        <strain evidence="7">ATCC MYA-4612 / CBS 7966</strain>
    </source>
</reference>
<dbReference type="PANTHER" id="PTHR11699">
    <property type="entry name" value="ALDEHYDE DEHYDROGENASE-RELATED"/>
    <property type="match status" value="1"/>
</dbReference>
<dbReference type="InterPro" id="IPR016160">
    <property type="entry name" value="Ald_DH_CS_CYS"/>
</dbReference>
<dbReference type="PROSITE" id="PS00070">
    <property type="entry name" value="ALDEHYDE_DEHYDR_CYS"/>
    <property type="match status" value="1"/>
</dbReference>
<dbReference type="InterPro" id="IPR016162">
    <property type="entry name" value="Ald_DH_N"/>
</dbReference>
<dbReference type="KEGG" id="mgl:MGL_1733"/>
<dbReference type="FunCoup" id="A8PYW0">
    <property type="interactions" value="220"/>
</dbReference>
<feature type="domain" description="Aldehyde dehydrogenase" evidence="5">
    <location>
        <begin position="30"/>
        <end position="496"/>
    </location>
</feature>
<dbReference type="CDD" id="cd07091">
    <property type="entry name" value="ALDH_F1-2_Ald2-like"/>
    <property type="match status" value="1"/>
</dbReference>
<dbReference type="VEuPathDB" id="FungiDB:MGL_1733"/>
<dbReference type="Proteomes" id="UP000008837">
    <property type="component" value="Unassembled WGS sequence"/>
</dbReference>
<dbReference type="Gene3D" id="3.40.309.10">
    <property type="entry name" value="Aldehyde Dehydrogenase, Chain A, domain 2"/>
    <property type="match status" value="1"/>
</dbReference>
<comment type="caution">
    <text evidence="6">The sequence shown here is derived from an EMBL/GenBank/DDBJ whole genome shotgun (WGS) entry which is preliminary data.</text>
</comment>
<feature type="active site" evidence="3">
    <location>
        <position position="267"/>
    </location>
</feature>
<dbReference type="GeneID" id="5855857"/>
<dbReference type="FunFam" id="3.40.309.10:FF:000012">
    <property type="entry name" value="Betaine aldehyde dehydrogenase"/>
    <property type="match status" value="1"/>
</dbReference>
<organism evidence="6 7">
    <name type="scientific">Malassezia globosa (strain ATCC MYA-4612 / CBS 7966)</name>
    <name type="common">Dandruff-associated fungus</name>
    <dbReference type="NCBI Taxonomy" id="425265"/>
    <lineage>
        <taxon>Eukaryota</taxon>
        <taxon>Fungi</taxon>
        <taxon>Dikarya</taxon>
        <taxon>Basidiomycota</taxon>
        <taxon>Ustilaginomycotina</taxon>
        <taxon>Malasseziomycetes</taxon>
        <taxon>Malasseziales</taxon>
        <taxon>Malasseziaceae</taxon>
        <taxon>Malassezia</taxon>
    </lineage>
</organism>
<evidence type="ECO:0000256" key="4">
    <source>
        <dbReference type="RuleBase" id="RU003345"/>
    </source>
</evidence>
<dbReference type="InParanoid" id="A8PYW0"/>
<evidence type="ECO:0000256" key="1">
    <source>
        <dbReference type="ARBA" id="ARBA00009986"/>
    </source>
</evidence>
<proteinExistence type="inferred from homology"/>
<dbReference type="OMA" id="WVNRYGR"/>
<dbReference type="EMBL" id="AAYY01000004">
    <property type="protein sequence ID" value="EDP44336.1"/>
    <property type="molecule type" value="Genomic_DNA"/>
</dbReference>
<dbReference type="Gene3D" id="3.40.605.10">
    <property type="entry name" value="Aldehyde Dehydrogenase, Chain A, domain 1"/>
    <property type="match status" value="1"/>
</dbReference>
<comment type="similarity">
    <text evidence="1 4">Belongs to the aldehyde dehydrogenase family.</text>
</comment>
<dbReference type="InterPro" id="IPR016161">
    <property type="entry name" value="Ald_DH/histidinol_DH"/>
</dbReference>
<dbReference type="InterPro" id="IPR016163">
    <property type="entry name" value="Ald_DH_C"/>
</dbReference>
<evidence type="ECO:0000256" key="3">
    <source>
        <dbReference type="PROSITE-ProRule" id="PRU10007"/>
    </source>
</evidence>
<gene>
    <name evidence="6" type="ORF">MGL_1733</name>
</gene>
<dbReference type="Pfam" id="PF00171">
    <property type="entry name" value="Aldedh"/>
    <property type="match status" value="1"/>
</dbReference>
<dbReference type="InterPro" id="IPR015590">
    <property type="entry name" value="Aldehyde_DH_dom"/>
</dbReference>
<accession>A8PYW0</accession>
<dbReference type="FunFam" id="3.40.605.10:FF:000026">
    <property type="entry name" value="Aldehyde dehydrogenase, putative"/>
    <property type="match status" value="1"/>
</dbReference>
<evidence type="ECO:0000256" key="2">
    <source>
        <dbReference type="ARBA" id="ARBA00023002"/>
    </source>
</evidence>
<dbReference type="SUPFAM" id="SSF53720">
    <property type="entry name" value="ALDH-like"/>
    <property type="match status" value="1"/>
</dbReference>
<name>A8PYW0_MALGO</name>
<dbReference type="OrthoDB" id="310895at2759"/>